<keyword evidence="10 12" id="KW-0472">Membrane</keyword>
<dbReference type="PANTHER" id="PTHR15422">
    <property type="entry name" value="OS05G0565100 PROTEIN"/>
    <property type="match status" value="1"/>
</dbReference>
<evidence type="ECO:0000313" key="14">
    <source>
        <dbReference type="EMBL" id="KAG0455335.1"/>
    </source>
</evidence>
<evidence type="ECO:0000259" key="13">
    <source>
        <dbReference type="PROSITE" id="PS50939"/>
    </source>
</evidence>
<feature type="region of interest" description="Disordered" evidence="11">
    <location>
        <begin position="270"/>
        <end position="293"/>
    </location>
</feature>
<gene>
    <name evidence="14" type="ORF">HPP92_024627</name>
</gene>
<name>A0A835UBP9_VANPL</name>
<dbReference type="GO" id="GO:0140575">
    <property type="term" value="F:transmembrane monodehydroascorbate reductase activity"/>
    <property type="evidence" value="ECO:0007669"/>
    <property type="project" value="InterPro"/>
</dbReference>
<dbReference type="AlphaFoldDB" id="A0A835UBP9"/>
<evidence type="ECO:0000256" key="7">
    <source>
        <dbReference type="ARBA" id="ARBA00022982"/>
    </source>
</evidence>
<evidence type="ECO:0000256" key="8">
    <source>
        <dbReference type="ARBA" id="ARBA00022989"/>
    </source>
</evidence>
<comment type="subcellular location">
    <subcellularLocation>
        <location evidence="2">Membrane</location>
        <topology evidence="2">Multi-pass membrane protein</topology>
    </subcellularLocation>
</comment>
<evidence type="ECO:0000313" key="15">
    <source>
        <dbReference type="Proteomes" id="UP000636800"/>
    </source>
</evidence>
<evidence type="ECO:0000256" key="11">
    <source>
        <dbReference type="SAM" id="MobiDB-lite"/>
    </source>
</evidence>
<dbReference type="GO" id="GO:0016020">
    <property type="term" value="C:membrane"/>
    <property type="evidence" value="ECO:0007669"/>
    <property type="project" value="UniProtKB-SubCell"/>
</dbReference>
<sequence>MATEVLLPRVSSFRKWVCLLHSGSPSFLCSTIGFRAGMSGSERSEANVVFLFLGMVCLLAAPVISGSQRNSETNSVKAQLKLNAEPLFQINLHAFLLWASVGFLMPVGILLIRISNKVNYCKRALFYSHVILQIMAVLLFAVAVGLSIKNFDNFFINTHRRLGLALYALIWVHPFIGFLRPQRGVKLRSLWYTAHYLLGTTFTVAGIVNIYLGLEAYEKKTSRSLKLWTILFTIQVLIFAFIYLLQDKCYYIKSQGTILGKAQSAPSDHIATSGGQINEDKGGRLDPSEANIQ</sequence>
<feature type="transmembrane region" description="Helical" evidence="12">
    <location>
        <begin position="124"/>
        <end position="148"/>
    </location>
</feature>
<keyword evidence="9" id="KW-0408">Iron</keyword>
<dbReference type="Gene3D" id="1.20.120.1770">
    <property type="match status" value="1"/>
</dbReference>
<evidence type="ECO:0000256" key="5">
    <source>
        <dbReference type="ARBA" id="ARBA00022692"/>
    </source>
</evidence>
<dbReference type="Proteomes" id="UP000636800">
    <property type="component" value="Chromosome 13"/>
</dbReference>
<feature type="transmembrane region" description="Helical" evidence="12">
    <location>
        <begin position="90"/>
        <end position="112"/>
    </location>
</feature>
<feature type="compositionally biased region" description="Basic and acidic residues" evidence="11">
    <location>
        <begin position="278"/>
        <end position="287"/>
    </location>
</feature>
<organism evidence="14 15">
    <name type="scientific">Vanilla planifolia</name>
    <name type="common">Vanilla</name>
    <dbReference type="NCBI Taxonomy" id="51239"/>
    <lineage>
        <taxon>Eukaryota</taxon>
        <taxon>Viridiplantae</taxon>
        <taxon>Streptophyta</taxon>
        <taxon>Embryophyta</taxon>
        <taxon>Tracheophyta</taxon>
        <taxon>Spermatophyta</taxon>
        <taxon>Magnoliopsida</taxon>
        <taxon>Liliopsida</taxon>
        <taxon>Asparagales</taxon>
        <taxon>Orchidaceae</taxon>
        <taxon>Vanilloideae</taxon>
        <taxon>Vanilleae</taxon>
        <taxon>Vanilla</taxon>
    </lineage>
</organism>
<evidence type="ECO:0000256" key="2">
    <source>
        <dbReference type="ARBA" id="ARBA00004141"/>
    </source>
</evidence>
<dbReference type="InterPro" id="IPR045150">
    <property type="entry name" value="CYB561D1/2"/>
</dbReference>
<feature type="transmembrane region" description="Helical" evidence="12">
    <location>
        <begin position="46"/>
        <end position="64"/>
    </location>
</feature>
<dbReference type="EMBL" id="JADCNL010000013">
    <property type="protein sequence ID" value="KAG0455335.1"/>
    <property type="molecule type" value="Genomic_DNA"/>
</dbReference>
<dbReference type="OrthoDB" id="1927821at2759"/>
<keyword evidence="15" id="KW-1185">Reference proteome</keyword>
<evidence type="ECO:0000256" key="9">
    <source>
        <dbReference type="ARBA" id="ARBA00023004"/>
    </source>
</evidence>
<evidence type="ECO:0000256" key="4">
    <source>
        <dbReference type="ARBA" id="ARBA00022617"/>
    </source>
</evidence>
<dbReference type="InterPro" id="IPR006593">
    <property type="entry name" value="Cyt_b561/ferric_Rdtase_TM"/>
</dbReference>
<comment type="caution">
    <text evidence="14">The sequence shown here is derived from an EMBL/GenBank/DDBJ whole genome shotgun (WGS) entry which is preliminary data.</text>
</comment>
<keyword evidence="4" id="KW-0349">Heme</keyword>
<keyword evidence="5 12" id="KW-0812">Transmembrane</keyword>
<dbReference type="PANTHER" id="PTHR15422:SF24">
    <property type="entry name" value="DOMON RELATED DOMAIN-CONTAINING PROTEIN"/>
    <property type="match status" value="1"/>
</dbReference>
<evidence type="ECO:0000256" key="10">
    <source>
        <dbReference type="ARBA" id="ARBA00023136"/>
    </source>
</evidence>
<feature type="transmembrane region" description="Helical" evidence="12">
    <location>
        <begin position="225"/>
        <end position="245"/>
    </location>
</feature>
<protein>
    <recommendedName>
        <fullName evidence="13">Cytochrome b561 domain-containing protein</fullName>
    </recommendedName>
</protein>
<dbReference type="CDD" id="cd08760">
    <property type="entry name" value="Cyt_b561_FRRS1_like"/>
    <property type="match status" value="1"/>
</dbReference>
<dbReference type="GO" id="GO:0020037">
    <property type="term" value="F:heme binding"/>
    <property type="evidence" value="ECO:0007669"/>
    <property type="project" value="TreeGrafter"/>
</dbReference>
<keyword evidence="3" id="KW-0813">Transport</keyword>
<dbReference type="Pfam" id="PF03188">
    <property type="entry name" value="Cytochrom_B561"/>
    <property type="match status" value="1"/>
</dbReference>
<keyword evidence="7" id="KW-0249">Electron transport</keyword>
<keyword evidence="8 12" id="KW-1133">Transmembrane helix</keyword>
<comment type="cofactor">
    <cofactor evidence="1">
        <name>heme b</name>
        <dbReference type="ChEBI" id="CHEBI:60344"/>
    </cofactor>
</comment>
<dbReference type="GO" id="GO:0046872">
    <property type="term" value="F:metal ion binding"/>
    <property type="evidence" value="ECO:0007669"/>
    <property type="project" value="UniProtKB-KW"/>
</dbReference>
<evidence type="ECO:0000256" key="6">
    <source>
        <dbReference type="ARBA" id="ARBA00022723"/>
    </source>
</evidence>
<accession>A0A835UBP9</accession>
<dbReference type="SMART" id="SM00665">
    <property type="entry name" value="B561"/>
    <property type="match status" value="1"/>
</dbReference>
<evidence type="ECO:0000256" key="12">
    <source>
        <dbReference type="SAM" id="Phobius"/>
    </source>
</evidence>
<evidence type="ECO:0000256" key="1">
    <source>
        <dbReference type="ARBA" id="ARBA00001970"/>
    </source>
</evidence>
<dbReference type="PROSITE" id="PS50939">
    <property type="entry name" value="CYTOCHROME_B561"/>
    <property type="match status" value="1"/>
</dbReference>
<feature type="transmembrane region" description="Helical" evidence="12">
    <location>
        <begin position="191"/>
        <end position="213"/>
    </location>
</feature>
<evidence type="ECO:0000256" key="3">
    <source>
        <dbReference type="ARBA" id="ARBA00022448"/>
    </source>
</evidence>
<reference evidence="14 15" key="1">
    <citation type="journal article" date="2020" name="Nat. Food">
        <title>A phased Vanilla planifolia genome enables genetic improvement of flavour and production.</title>
        <authorList>
            <person name="Hasing T."/>
            <person name="Tang H."/>
            <person name="Brym M."/>
            <person name="Khazi F."/>
            <person name="Huang T."/>
            <person name="Chambers A.H."/>
        </authorList>
    </citation>
    <scope>NUCLEOTIDE SEQUENCE [LARGE SCALE GENOMIC DNA]</scope>
    <source>
        <tissue evidence="14">Leaf</tissue>
    </source>
</reference>
<keyword evidence="6" id="KW-0479">Metal-binding</keyword>
<proteinExistence type="predicted"/>
<feature type="domain" description="Cytochrome b561" evidence="13">
    <location>
        <begin position="49"/>
        <end position="253"/>
    </location>
</feature>
<feature type="transmembrane region" description="Helical" evidence="12">
    <location>
        <begin position="160"/>
        <end position="179"/>
    </location>
</feature>